<feature type="region of interest" description="Disordered" evidence="2">
    <location>
        <begin position="1"/>
        <end position="23"/>
    </location>
</feature>
<dbReference type="HAMAP" id="MF_00797">
    <property type="entry name" value="UPF0335"/>
    <property type="match status" value="1"/>
</dbReference>
<dbReference type="InterPro" id="IPR046367">
    <property type="entry name" value="GapR-like_DNA-bd"/>
</dbReference>
<reference evidence="4 5" key="1">
    <citation type="submission" date="2021-06" db="EMBL/GenBank/DDBJ databases">
        <authorList>
            <person name="Lee D.H."/>
        </authorList>
    </citation>
    <scope>NUCLEOTIDE SEQUENCE [LARGE SCALE GENOMIC DNA]</scope>
    <source>
        <strain evidence="4 5">MMS21-HV4-11</strain>
    </source>
</reference>
<comment type="similarity">
    <text evidence="1">Belongs to the UPF0335 family.</text>
</comment>
<name>A0ABS6ILA6_9HYPH</name>
<evidence type="ECO:0000313" key="5">
    <source>
        <dbReference type="Proteomes" id="UP000727907"/>
    </source>
</evidence>
<evidence type="ECO:0000256" key="1">
    <source>
        <dbReference type="HAMAP-Rule" id="MF_00797"/>
    </source>
</evidence>
<keyword evidence="5" id="KW-1185">Reference proteome</keyword>
<sequence>MVRRSRARSTDMPDGSDISKKVKAGPISADRLKSFVERIEKLEEERKAIGGDIKDVYSEAKGVGYDVKTMRKIISLRSMDAADRAEQETLLDVYKHALGMV</sequence>
<dbReference type="InterPro" id="IPR018753">
    <property type="entry name" value="GapR-like"/>
</dbReference>
<dbReference type="NCBIfam" id="NF010247">
    <property type="entry name" value="PRK13694.1"/>
    <property type="match status" value="1"/>
</dbReference>
<evidence type="ECO:0000313" key="4">
    <source>
        <dbReference type="EMBL" id="MBU8875379.1"/>
    </source>
</evidence>
<organism evidence="4 5">
    <name type="scientific">Reyranella humidisoli</name>
    <dbReference type="NCBI Taxonomy" id="2849149"/>
    <lineage>
        <taxon>Bacteria</taxon>
        <taxon>Pseudomonadati</taxon>
        <taxon>Pseudomonadota</taxon>
        <taxon>Alphaproteobacteria</taxon>
        <taxon>Hyphomicrobiales</taxon>
        <taxon>Reyranellaceae</taxon>
        <taxon>Reyranella</taxon>
    </lineage>
</organism>
<accession>A0ABS6ILA6</accession>
<evidence type="ECO:0000256" key="2">
    <source>
        <dbReference type="SAM" id="MobiDB-lite"/>
    </source>
</evidence>
<proteinExistence type="inferred from homology"/>
<evidence type="ECO:0000259" key="3">
    <source>
        <dbReference type="Pfam" id="PF10073"/>
    </source>
</evidence>
<gene>
    <name evidence="4" type="ORF">KQ910_16515</name>
</gene>
<dbReference type="EMBL" id="JAHOPB010000001">
    <property type="protein sequence ID" value="MBU8875379.1"/>
    <property type="molecule type" value="Genomic_DNA"/>
</dbReference>
<protein>
    <recommendedName>
        <fullName evidence="1">UPF0335 protein KQ910_16515</fullName>
    </recommendedName>
</protein>
<dbReference type="Pfam" id="PF10073">
    <property type="entry name" value="GapR_DNA-bd"/>
    <property type="match status" value="1"/>
</dbReference>
<feature type="domain" description="GapR-like DNA-binding" evidence="3">
    <location>
        <begin position="29"/>
        <end position="99"/>
    </location>
</feature>
<comment type="caution">
    <text evidence="4">The sequence shown here is derived from an EMBL/GenBank/DDBJ whole genome shotgun (WGS) entry which is preliminary data.</text>
</comment>
<dbReference type="Proteomes" id="UP000727907">
    <property type="component" value="Unassembled WGS sequence"/>
</dbReference>